<dbReference type="Gramene" id="KQK14580">
    <property type="protein sequence ID" value="KQK14580"/>
    <property type="gene ID" value="BRADI_1g17410v3"/>
</dbReference>
<dbReference type="InterPro" id="IPR003851">
    <property type="entry name" value="Znf_Dof"/>
</dbReference>
<gene>
    <name evidence="12" type="primary">LOC100824853</name>
    <name evidence="11" type="ORF">BRADI_1g17410v3</name>
</gene>
<dbReference type="PANTHER" id="PTHR31089">
    <property type="entry name" value="CYCLIC DOF FACTOR 2"/>
    <property type="match status" value="1"/>
</dbReference>
<dbReference type="EnsemblPlants" id="PNT74547">
    <property type="protein sequence ID" value="PNT74547"/>
    <property type="gene ID" value="BRADI_1g17410v3"/>
</dbReference>
<dbReference type="Gramene" id="KQK14579">
    <property type="protein sequence ID" value="KQK14579"/>
    <property type="gene ID" value="BRADI_1g17410v3"/>
</dbReference>
<evidence type="ECO:0000259" key="10">
    <source>
        <dbReference type="PROSITE" id="PS50884"/>
    </source>
</evidence>
<accession>I1GR16</accession>
<evidence type="ECO:0000256" key="2">
    <source>
        <dbReference type="ARBA" id="ARBA00022771"/>
    </source>
</evidence>
<evidence type="ECO:0000313" key="13">
    <source>
        <dbReference type="Proteomes" id="UP000008810"/>
    </source>
</evidence>
<feature type="region of interest" description="Disordered" evidence="9">
    <location>
        <begin position="403"/>
        <end position="443"/>
    </location>
</feature>
<dbReference type="EnsemblPlants" id="KQK14578">
    <property type="protein sequence ID" value="KQK14578"/>
    <property type="gene ID" value="BRADI_1g17410v3"/>
</dbReference>
<dbReference type="Gramene" id="PNT74547">
    <property type="protein sequence ID" value="PNT74547"/>
    <property type="gene ID" value="BRADI_1g17410v3"/>
</dbReference>
<keyword evidence="2 8" id="KW-0863">Zinc-finger</keyword>
<dbReference type="Gramene" id="KQK14582">
    <property type="protein sequence ID" value="KQK14582"/>
    <property type="gene ID" value="BRADI_1g17410v3"/>
</dbReference>
<dbReference type="EMBL" id="CM000880">
    <property type="protein sequence ID" value="PNT74547.1"/>
    <property type="molecule type" value="Genomic_DNA"/>
</dbReference>
<dbReference type="GO" id="GO:0003677">
    <property type="term" value="F:DNA binding"/>
    <property type="evidence" value="ECO:0000318"/>
    <property type="project" value="GO_Central"/>
</dbReference>
<feature type="region of interest" description="Disordered" evidence="9">
    <location>
        <begin position="342"/>
        <end position="369"/>
    </location>
</feature>
<dbReference type="EMBL" id="CM000880">
    <property type="protein sequence ID" value="KQK14580.1"/>
    <property type="molecule type" value="Genomic_DNA"/>
</dbReference>
<evidence type="ECO:0000256" key="4">
    <source>
        <dbReference type="ARBA" id="ARBA00023015"/>
    </source>
</evidence>
<dbReference type="EMBL" id="CM000880">
    <property type="protein sequence ID" value="KQK14579.1"/>
    <property type="molecule type" value="Genomic_DNA"/>
</dbReference>
<dbReference type="AlphaFoldDB" id="I1GR16"/>
<feature type="compositionally biased region" description="Basic and acidic residues" evidence="9">
    <location>
        <begin position="357"/>
        <end position="369"/>
    </location>
</feature>
<dbReference type="STRING" id="15368.I1GR16"/>
<reference evidence="11" key="2">
    <citation type="submission" date="2017-06" db="EMBL/GenBank/DDBJ databases">
        <title>WGS assembly of Brachypodium distachyon.</title>
        <authorList>
            <consortium name="The International Brachypodium Initiative"/>
            <person name="Lucas S."/>
            <person name="Harmon-Smith M."/>
            <person name="Lail K."/>
            <person name="Tice H."/>
            <person name="Grimwood J."/>
            <person name="Bruce D."/>
            <person name="Barry K."/>
            <person name="Shu S."/>
            <person name="Lindquist E."/>
            <person name="Wang M."/>
            <person name="Pitluck S."/>
            <person name="Vogel J.P."/>
            <person name="Garvin D.F."/>
            <person name="Mockler T.C."/>
            <person name="Schmutz J."/>
            <person name="Rokhsar D."/>
            <person name="Bevan M.W."/>
        </authorList>
    </citation>
    <scope>NUCLEOTIDE SEQUENCE</scope>
    <source>
        <strain evidence="11">Bd21</strain>
    </source>
</reference>
<evidence type="ECO:0000313" key="11">
    <source>
        <dbReference type="EMBL" id="KQK14578.1"/>
    </source>
</evidence>
<dbReference type="RefSeq" id="XP_010233788.1">
    <property type="nucleotide sequence ID" value="XM_010235486.3"/>
</dbReference>
<evidence type="ECO:0000256" key="8">
    <source>
        <dbReference type="PROSITE-ProRule" id="PRU00071"/>
    </source>
</evidence>
<dbReference type="PROSITE" id="PS01361">
    <property type="entry name" value="ZF_DOF_1"/>
    <property type="match status" value="1"/>
</dbReference>
<dbReference type="GO" id="GO:0003700">
    <property type="term" value="F:DNA-binding transcription factor activity"/>
    <property type="evidence" value="ECO:0000318"/>
    <property type="project" value="GO_Central"/>
</dbReference>
<feature type="compositionally biased region" description="Polar residues" evidence="9">
    <location>
        <begin position="430"/>
        <end position="443"/>
    </location>
</feature>
<dbReference type="GO" id="GO:0008270">
    <property type="term" value="F:zinc ion binding"/>
    <property type="evidence" value="ECO:0007669"/>
    <property type="project" value="UniProtKB-KW"/>
</dbReference>
<dbReference type="InterPro" id="IPR045174">
    <property type="entry name" value="Dof"/>
</dbReference>
<proteinExistence type="predicted"/>
<sequence>MRITKENPSTQQEFDLGQINKSSLNNSTECENQAPNGDERTEQGSKSEAAKTEDDGSSRDKVLKKPDKILPCPRCKSMDTKFCYYNNYNVHQPRHFCKGCQRYWTAGGSMRNIPVGAGRRKSKSSSSNCRSILTPGSSLAAPVGDASLIPFSVKGNEPVVTFGSDAPLCNSMASSLRVEEQNKISNPASTAHPISGKNLTCPPPTTISDSQDTESVKGTVSGHQNGLAGDCNGVTPVHPIPCFPGPPFMYPWNPAWNGIAAMATPICPAQTESVKSSENGNGVNVQWNLPPMVPVPGFCGPPIPFPLMPPSVWPFVSPWPNGAWSAPWLGPGYSMPAAPPTSSITCSDSASPVLGKHPRDSNLHGDEKSEKSLWIPKTLRIHDPDEAAKSSIWTTLGIEPGNRGMFRPFQSKSGSKEQMSDAARVMQANPAAQSRFQSFQETT</sequence>
<reference evidence="11 12" key="1">
    <citation type="journal article" date="2010" name="Nature">
        <title>Genome sequencing and analysis of the model grass Brachypodium distachyon.</title>
        <authorList>
            <consortium name="International Brachypodium Initiative"/>
        </authorList>
    </citation>
    <scope>NUCLEOTIDE SEQUENCE [LARGE SCALE GENOMIC DNA]</scope>
    <source>
        <strain evidence="11">Bd21</strain>
        <strain evidence="12">cv. Bd21</strain>
    </source>
</reference>
<evidence type="ECO:0000256" key="3">
    <source>
        <dbReference type="ARBA" id="ARBA00022833"/>
    </source>
</evidence>
<organism evidence="12">
    <name type="scientific">Brachypodium distachyon</name>
    <name type="common">Purple false brome</name>
    <name type="synonym">Trachynia distachya</name>
    <dbReference type="NCBI Taxonomy" id="15368"/>
    <lineage>
        <taxon>Eukaryota</taxon>
        <taxon>Viridiplantae</taxon>
        <taxon>Streptophyta</taxon>
        <taxon>Embryophyta</taxon>
        <taxon>Tracheophyta</taxon>
        <taxon>Spermatophyta</taxon>
        <taxon>Magnoliopsida</taxon>
        <taxon>Liliopsida</taxon>
        <taxon>Poales</taxon>
        <taxon>Poaceae</taxon>
        <taxon>BOP clade</taxon>
        <taxon>Pooideae</taxon>
        <taxon>Stipodae</taxon>
        <taxon>Brachypodieae</taxon>
        <taxon>Brachypodium</taxon>
    </lineage>
</organism>
<name>I1GR16_BRADI</name>
<evidence type="ECO:0000256" key="5">
    <source>
        <dbReference type="ARBA" id="ARBA00023125"/>
    </source>
</evidence>
<keyword evidence="13" id="KW-1185">Reference proteome</keyword>
<dbReference type="HOGENOM" id="CLU_030533_0_0_1"/>
<feature type="compositionally biased region" description="Basic and acidic residues" evidence="9">
    <location>
        <begin position="37"/>
        <end position="63"/>
    </location>
</feature>
<comment type="subcellular location">
    <subcellularLocation>
        <location evidence="8">Nucleus</location>
    </subcellularLocation>
</comment>
<keyword evidence="5 8" id="KW-0238">DNA-binding</keyword>
<dbReference type="Gramene" id="KQK14581">
    <property type="protein sequence ID" value="KQK14581"/>
    <property type="gene ID" value="BRADI_1g17410v3"/>
</dbReference>
<dbReference type="EMBL" id="CM000880">
    <property type="protein sequence ID" value="KQK14582.1"/>
    <property type="molecule type" value="Genomic_DNA"/>
</dbReference>
<dbReference type="EMBL" id="CM000880">
    <property type="protein sequence ID" value="KQK14578.1"/>
    <property type="molecule type" value="Genomic_DNA"/>
</dbReference>
<feature type="region of interest" description="Disordered" evidence="9">
    <location>
        <begin position="1"/>
        <end position="63"/>
    </location>
</feature>
<evidence type="ECO:0000256" key="1">
    <source>
        <dbReference type="ARBA" id="ARBA00022723"/>
    </source>
</evidence>
<dbReference type="EnsemblPlants" id="KQK14580">
    <property type="protein sequence ID" value="KQK14580"/>
    <property type="gene ID" value="BRADI_1g17410v3"/>
</dbReference>
<dbReference type="RefSeq" id="XP_024313586.1">
    <property type="nucleotide sequence ID" value="XM_024457818.1"/>
</dbReference>
<evidence type="ECO:0000256" key="6">
    <source>
        <dbReference type="ARBA" id="ARBA00023163"/>
    </source>
</evidence>
<dbReference type="Proteomes" id="UP000008810">
    <property type="component" value="Chromosome 1"/>
</dbReference>
<dbReference type="PANTHER" id="PTHR31089:SF1">
    <property type="entry name" value="CYCLIC DOF FACTOR 3"/>
    <property type="match status" value="1"/>
</dbReference>
<protein>
    <recommendedName>
        <fullName evidence="10">Dof-type domain-containing protein</fullName>
    </recommendedName>
</protein>
<keyword evidence="1" id="KW-0479">Metal-binding</keyword>
<reference evidence="12" key="3">
    <citation type="submission" date="2018-08" db="UniProtKB">
        <authorList>
            <consortium name="EnsemblPlants"/>
        </authorList>
    </citation>
    <scope>IDENTIFICATION</scope>
    <source>
        <strain evidence="12">cv. Bd21</strain>
    </source>
</reference>
<dbReference type="OMA" id="NNSSECE"/>
<dbReference type="GeneID" id="100824853"/>
<dbReference type="GO" id="GO:0005634">
    <property type="term" value="C:nucleus"/>
    <property type="evidence" value="ECO:0007669"/>
    <property type="project" value="UniProtKB-SubCell"/>
</dbReference>
<dbReference type="EnsemblPlants" id="KQK14579">
    <property type="protein sequence ID" value="KQK14579"/>
    <property type="gene ID" value="BRADI_1g17410v3"/>
</dbReference>
<dbReference type="EnsemblPlants" id="KQK14582">
    <property type="protein sequence ID" value="KQK14582"/>
    <property type="gene ID" value="BRADI_1g17410v3"/>
</dbReference>
<dbReference type="Pfam" id="PF02701">
    <property type="entry name" value="Zn_ribbon_Dof"/>
    <property type="match status" value="1"/>
</dbReference>
<dbReference type="OrthoDB" id="1927254at2759"/>
<dbReference type="Gramene" id="KQK14578">
    <property type="protein sequence ID" value="KQK14578"/>
    <property type="gene ID" value="BRADI_1g17410v3"/>
</dbReference>
<evidence type="ECO:0000313" key="12">
    <source>
        <dbReference type="EnsemblPlants" id="KQK14581"/>
    </source>
</evidence>
<evidence type="ECO:0000256" key="7">
    <source>
        <dbReference type="ARBA" id="ARBA00023242"/>
    </source>
</evidence>
<dbReference type="EnsemblPlants" id="KQK14581">
    <property type="protein sequence ID" value="KQK14581"/>
    <property type="gene ID" value="BRADI_1g17410v3"/>
</dbReference>
<dbReference type="PROSITE" id="PS50884">
    <property type="entry name" value="ZF_DOF_2"/>
    <property type="match status" value="1"/>
</dbReference>
<dbReference type="eggNOG" id="ENOG502QSI8">
    <property type="taxonomic scope" value="Eukaryota"/>
</dbReference>
<evidence type="ECO:0000256" key="9">
    <source>
        <dbReference type="SAM" id="MobiDB-lite"/>
    </source>
</evidence>
<dbReference type="EMBL" id="CM000880">
    <property type="protein sequence ID" value="KQK14581.1"/>
    <property type="molecule type" value="Genomic_DNA"/>
</dbReference>
<keyword evidence="6" id="KW-0804">Transcription</keyword>
<feature type="domain" description="Dof-type" evidence="10">
    <location>
        <begin position="70"/>
        <end position="124"/>
    </location>
</feature>
<keyword evidence="4" id="KW-0805">Transcription regulation</keyword>
<dbReference type="KEGG" id="bdi:100824853"/>
<feature type="compositionally biased region" description="Polar residues" evidence="9">
    <location>
        <begin position="1"/>
        <end position="35"/>
    </location>
</feature>
<keyword evidence="7 8" id="KW-0539">Nucleus</keyword>
<keyword evidence="3" id="KW-0862">Zinc</keyword>